<dbReference type="OrthoDB" id="305351at2"/>
<comment type="subcellular location">
    <subcellularLocation>
        <location evidence="1">Endomembrane system</location>
        <topology evidence="1">Multi-pass membrane protein</topology>
    </subcellularLocation>
</comment>
<feature type="transmembrane region" description="Helical" evidence="9">
    <location>
        <begin position="99"/>
        <end position="127"/>
    </location>
</feature>
<evidence type="ECO:0000256" key="6">
    <source>
        <dbReference type="ARBA" id="ARBA00023065"/>
    </source>
</evidence>
<evidence type="ECO:0000313" key="12">
    <source>
        <dbReference type="Proteomes" id="UP000298488"/>
    </source>
</evidence>
<dbReference type="GO" id="GO:0034220">
    <property type="term" value="P:monoatomic ion transmembrane transport"/>
    <property type="evidence" value="ECO:0007669"/>
    <property type="project" value="UniProtKB-KW"/>
</dbReference>
<evidence type="ECO:0000256" key="4">
    <source>
        <dbReference type="ARBA" id="ARBA00022692"/>
    </source>
</evidence>
<sequence length="641" mass="70693">MPEMPPATRIAAMPQRGASSTRLRDRYRYWFDNVMARGTIAVMGLLGLATIAFVVVIAVIVVVFGMFPRGEHSLTFFEVLWGNLMRTLDPGTMGADQGWAFRVAMLVVTIGGLIIVASLIGIVSSAFDAKIDQLRKGRSRVLETDHTLILGWSQKVLPIVSEICIANESRRRPAIVILSDRDKVELEDELKAHVPHTMGTRIIVRKGDPMDLGDLELGNPHTARSIILIAPEESDDPDSVVIKMALALTNNPRRGPRRLDIVGELQESRNLEAARLVGHDEASWVLARDLISRITVQTCRQSGLSGVYTELLDFDGDELYIAEEPTLTGRTYFDAQLSFPDSSVIGVVSGDDVLLNPDAAREIVTGERLIHIASDDSAIRVGTVVVPDVAAISDEPDSPRSAEHTLVLGYNSDLVTIVRELNEYVPPESSVTVVADIEGPRLPQLTNLDIRFVRGDTTSRAVLDDLDIPGFDHIIVLAYKELIGGQRADAKTLVTLLHLREIGEQSGRELNIVSEMIDDRNREIAEVTKANDFIVSDKLISLALSQLSENRVLAHVFDSLFTSEGSEIYLRPAQRYIREGETVNFYTVLESARRRGETAIGYRISEHAHDASRGYGVRLNPLKSDSIRFAPADKVIVLAED</sequence>
<dbReference type="InterPro" id="IPR036291">
    <property type="entry name" value="NAD(P)-bd_dom_sf"/>
</dbReference>
<dbReference type="PROSITE" id="PS51201">
    <property type="entry name" value="RCK_N"/>
    <property type="match status" value="1"/>
</dbReference>
<evidence type="ECO:0000256" key="3">
    <source>
        <dbReference type="ARBA" id="ARBA00022448"/>
    </source>
</evidence>
<dbReference type="AlphaFoldDB" id="A0A4R8VEA6"/>
<evidence type="ECO:0000256" key="7">
    <source>
        <dbReference type="ARBA" id="ARBA00023136"/>
    </source>
</evidence>
<evidence type="ECO:0000256" key="2">
    <source>
        <dbReference type="ARBA" id="ARBA00008577"/>
    </source>
</evidence>
<dbReference type="EMBL" id="SOFI01000003">
    <property type="protein sequence ID" value="TFB80492.1"/>
    <property type="molecule type" value="Genomic_DNA"/>
</dbReference>
<dbReference type="Pfam" id="PF06241">
    <property type="entry name" value="Castor_Poll_mid"/>
    <property type="match status" value="1"/>
</dbReference>
<dbReference type="Proteomes" id="UP000298488">
    <property type="component" value="Unassembled WGS sequence"/>
</dbReference>
<keyword evidence="5 9" id="KW-1133">Transmembrane helix</keyword>
<evidence type="ECO:0000313" key="11">
    <source>
        <dbReference type="EMBL" id="TFB80492.1"/>
    </source>
</evidence>
<dbReference type="InterPro" id="IPR010420">
    <property type="entry name" value="CASTOR/POLLUX/SYM8_dom"/>
</dbReference>
<dbReference type="GO" id="GO:0012505">
    <property type="term" value="C:endomembrane system"/>
    <property type="evidence" value="ECO:0007669"/>
    <property type="project" value="UniProtKB-SubCell"/>
</dbReference>
<reference evidence="11 12" key="1">
    <citation type="submission" date="2019-03" db="EMBL/GenBank/DDBJ databases">
        <title>Genomics of glacier-inhabiting Cryobacterium strains.</title>
        <authorList>
            <person name="Liu Q."/>
            <person name="Xin Y.-H."/>
        </authorList>
    </citation>
    <scope>NUCLEOTIDE SEQUENCE [LARGE SCALE GENOMIC DNA]</scope>
    <source>
        <strain evidence="11 12">CGMCC 1.10440</strain>
    </source>
</reference>
<evidence type="ECO:0000256" key="5">
    <source>
        <dbReference type="ARBA" id="ARBA00022989"/>
    </source>
</evidence>
<gene>
    <name evidence="11" type="ORF">E3N84_10885</name>
</gene>
<dbReference type="GO" id="GO:0006813">
    <property type="term" value="P:potassium ion transport"/>
    <property type="evidence" value="ECO:0007669"/>
    <property type="project" value="InterPro"/>
</dbReference>
<name>A0A4R8VEA6_9MICO</name>
<keyword evidence="4 9" id="KW-0812">Transmembrane</keyword>
<keyword evidence="6" id="KW-0406">Ion transport</keyword>
<keyword evidence="3" id="KW-0813">Transport</keyword>
<dbReference type="PANTHER" id="PTHR31563:SF10">
    <property type="entry name" value="ION CHANNEL POLLUX-RELATED"/>
    <property type="match status" value="1"/>
</dbReference>
<dbReference type="InterPro" id="IPR003148">
    <property type="entry name" value="RCK_N"/>
</dbReference>
<keyword evidence="7 9" id="KW-0472">Membrane</keyword>
<dbReference type="Gene3D" id="3.40.50.720">
    <property type="entry name" value="NAD(P)-binding Rossmann-like Domain"/>
    <property type="match status" value="2"/>
</dbReference>
<evidence type="ECO:0000256" key="8">
    <source>
        <dbReference type="ARBA" id="ARBA00023303"/>
    </source>
</evidence>
<organism evidence="11 12">
    <name type="scientific">Terrimesophilobacter mesophilus</name>
    <dbReference type="NCBI Taxonomy" id="433647"/>
    <lineage>
        <taxon>Bacteria</taxon>
        <taxon>Bacillati</taxon>
        <taxon>Actinomycetota</taxon>
        <taxon>Actinomycetes</taxon>
        <taxon>Micrococcales</taxon>
        <taxon>Microbacteriaceae</taxon>
        <taxon>Terrimesophilobacter</taxon>
    </lineage>
</organism>
<feature type="domain" description="RCK N-terminal" evidence="10">
    <location>
        <begin position="402"/>
        <end position="535"/>
    </location>
</feature>
<keyword evidence="8" id="KW-0407">Ion channel</keyword>
<evidence type="ECO:0000259" key="10">
    <source>
        <dbReference type="PROSITE" id="PS51201"/>
    </source>
</evidence>
<evidence type="ECO:0000256" key="1">
    <source>
        <dbReference type="ARBA" id="ARBA00004127"/>
    </source>
</evidence>
<dbReference type="PANTHER" id="PTHR31563">
    <property type="entry name" value="ION CHANNEL POLLUX-RELATED"/>
    <property type="match status" value="1"/>
</dbReference>
<feature type="transmembrane region" description="Helical" evidence="9">
    <location>
        <begin position="34"/>
        <end position="67"/>
    </location>
</feature>
<keyword evidence="12" id="KW-1185">Reference proteome</keyword>
<dbReference type="Pfam" id="PF02254">
    <property type="entry name" value="TrkA_N"/>
    <property type="match status" value="1"/>
</dbReference>
<comment type="similarity">
    <text evidence="2">Belongs to the castor/pollux (TC 1.A.1.23) family.</text>
</comment>
<evidence type="ECO:0000256" key="9">
    <source>
        <dbReference type="SAM" id="Phobius"/>
    </source>
</evidence>
<proteinExistence type="inferred from homology"/>
<dbReference type="InterPro" id="IPR044849">
    <property type="entry name" value="CASTOR/POLLUX/SYM8-like"/>
</dbReference>
<accession>A0A4R8VEA6</accession>
<protein>
    <submittedName>
        <fullName evidence="11">Potassium transporter TrkA</fullName>
    </submittedName>
</protein>
<dbReference type="SUPFAM" id="SSF51735">
    <property type="entry name" value="NAD(P)-binding Rossmann-fold domains"/>
    <property type="match status" value="1"/>
</dbReference>
<comment type="caution">
    <text evidence="11">The sequence shown here is derived from an EMBL/GenBank/DDBJ whole genome shotgun (WGS) entry which is preliminary data.</text>
</comment>